<name>A0A9D1FIR5_9BACT</name>
<dbReference type="AlphaFoldDB" id="A0A9D1FIR5"/>
<comment type="caution">
    <text evidence="2">The sequence shown here is derived from an EMBL/GenBank/DDBJ whole genome shotgun (WGS) entry which is preliminary data.</text>
</comment>
<feature type="transmembrane region" description="Helical" evidence="1">
    <location>
        <begin position="107"/>
        <end position="131"/>
    </location>
</feature>
<evidence type="ECO:0000313" key="3">
    <source>
        <dbReference type="Proteomes" id="UP000886865"/>
    </source>
</evidence>
<gene>
    <name evidence="2" type="ORF">IAA86_05525</name>
</gene>
<feature type="transmembrane region" description="Helical" evidence="1">
    <location>
        <begin position="53"/>
        <end position="78"/>
    </location>
</feature>
<feature type="transmembrane region" description="Helical" evidence="1">
    <location>
        <begin position="12"/>
        <end position="33"/>
    </location>
</feature>
<reference evidence="2" key="2">
    <citation type="journal article" date="2021" name="PeerJ">
        <title>Extensive microbial diversity within the chicken gut microbiome revealed by metagenomics and culture.</title>
        <authorList>
            <person name="Gilroy R."/>
            <person name="Ravi A."/>
            <person name="Getino M."/>
            <person name="Pursley I."/>
            <person name="Horton D.L."/>
            <person name="Alikhan N.F."/>
            <person name="Baker D."/>
            <person name="Gharbi K."/>
            <person name="Hall N."/>
            <person name="Watson M."/>
            <person name="Adriaenssens E.M."/>
            <person name="Foster-Nyarko E."/>
            <person name="Jarju S."/>
            <person name="Secka A."/>
            <person name="Antonio M."/>
            <person name="Oren A."/>
            <person name="Chaudhuri R.R."/>
            <person name="La Ragione R."/>
            <person name="Hildebrand F."/>
            <person name="Pallen M.J."/>
        </authorList>
    </citation>
    <scope>NUCLEOTIDE SEQUENCE</scope>
    <source>
        <strain evidence="2">CHK152-2871</strain>
    </source>
</reference>
<dbReference type="EMBL" id="DVJQ01000048">
    <property type="protein sequence ID" value="HIS74458.1"/>
    <property type="molecule type" value="Genomic_DNA"/>
</dbReference>
<organism evidence="2 3">
    <name type="scientific">Candidatus Galligastranaerophilus intestinavium</name>
    <dbReference type="NCBI Taxonomy" id="2840836"/>
    <lineage>
        <taxon>Bacteria</taxon>
        <taxon>Candidatus Galligastranaerophilus</taxon>
    </lineage>
</organism>
<accession>A0A9D1FIR5</accession>
<reference evidence="2" key="1">
    <citation type="submission" date="2020-10" db="EMBL/GenBank/DDBJ databases">
        <authorList>
            <person name="Gilroy R."/>
        </authorList>
    </citation>
    <scope>NUCLEOTIDE SEQUENCE</scope>
    <source>
        <strain evidence="2">CHK152-2871</strain>
    </source>
</reference>
<evidence type="ECO:0000313" key="2">
    <source>
        <dbReference type="EMBL" id="HIS74458.1"/>
    </source>
</evidence>
<dbReference type="Proteomes" id="UP000886865">
    <property type="component" value="Unassembled WGS sequence"/>
</dbReference>
<keyword evidence="1" id="KW-0472">Membrane</keyword>
<evidence type="ECO:0000256" key="1">
    <source>
        <dbReference type="SAM" id="Phobius"/>
    </source>
</evidence>
<keyword evidence="1" id="KW-1133">Transmembrane helix</keyword>
<keyword evidence="1" id="KW-0812">Transmembrane</keyword>
<proteinExistence type="predicted"/>
<protein>
    <submittedName>
        <fullName evidence="2">Uncharacterized protein</fullName>
    </submittedName>
</protein>
<sequence length="148" mass="17173">MKLINLTKLTTSNLLSLLGYPCILFCIGVEFVFSPLDWADLEGYCNDRDMLGYLSVLVSVLYLNFVCHLCAVFFALILGEFFIRKKNKTEFQLVNKIPDKYKLLHKILFWLGLFCVSPLGWLGVVFLHMVLEVCFNYSELFLRLIDKL</sequence>